<dbReference type="InterPro" id="IPR037176">
    <property type="entry name" value="Osmotin/thaumatin-like_sf"/>
</dbReference>
<sequence length="243" mass="27096">MKVLKAHLWLALAAIASAIEYHDDTDYHGNDLDSVPHDNADDCYDECRAKPPCHLYVWHDGVCWLKDKAGPSTVKEGAKAAFIPSAGKSANGTTMSFANHCPYEIDLHKVDEQICQLAPGETCDHRLQVDEHPMFRHTKSPEVTLVEVSKKGGKLWYDISIIPPNCGEGRSHQQCLDVNGGRPGYNVPVSILPTKYNNDPTKGNCHDVRCLHDLCEDAYNYPYDDLKMKDCPADETLLVVYCP</sequence>
<gene>
    <name evidence="3" type="ORF">Ae201684_006607</name>
</gene>
<comment type="caution">
    <text evidence="3">The sequence shown here is derived from an EMBL/GenBank/DDBJ whole genome shotgun (WGS) entry which is preliminary data.</text>
</comment>
<keyword evidence="1" id="KW-0732">Signal</keyword>
<dbReference type="Gene3D" id="3.50.4.10">
    <property type="entry name" value="Hepatocyte Growth Factor"/>
    <property type="match status" value="1"/>
</dbReference>
<feature type="domain" description="Apple" evidence="2">
    <location>
        <begin position="25"/>
        <end position="66"/>
    </location>
</feature>
<dbReference type="InterPro" id="IPR001938">
    <property type="entry name" value="Thaumatin"/>
</dbReference>
<dbReference type="VEuPathDB" id="FungiDB:AeMF1_015753"/>
<accession>A0A6G0XBV6</accession>
<reference evidence="3 4" key="1">
    <citation type="submission" date="2019-07" db="EMBL/GenBank/DDBJ databases">
        <title>Genomics analysis of Aphanomyces spp. identifies a new class of oomycete effector associated with host adaptation.</title>
        <authorList>
            <person name="Gaulin E."/>
        </authorList>
    </citation>
    <scope>NUCLEOTIDE SEQUENCE [LARGE SCALE GENOMIC DNA]</scope>
    <source>
        <strain evidence="3 4">ATCC 201684</strain>
    </source>
</reference>
<keyword evidence="4" id="KW-1185">Reference proteome</keyword>
<proteinExistence type="predicted"/>
<protein>
    <recommendedName>
        <fullName evidence="2">Apple domain-containing protein</fullName>
    </recommendedName>
</protein>
<evidence type="ECO:0000256" key="1">
    <source>
        <dbReference type="SAM" id="SignalP"/>
    </source>
</evidence>
<dbReference type="SMART" id="SM00205">
    <property type="entry name" value="THN"/>
    <property type="match status" value="1"/>
</dbReference>
<feature type="chain" id="PRO_5026095356" description="Apple domain-containing protein" evidence="1">
    <location>
        <begin position="19"/>
        <end position="243"/>
    </location>
</feature>
<evidence type="ECO:0000313" key="3">
    <source>
        <dbReference type="EMBL" id="KAF0737445.1"/>
    </source>
</evidence>
<feature type="signal peptide" evidence="1">
    <location>
        <begin position="1"/>
        <end position="18"/>
    </location>
</feature>
<dbReference type="InterPro" id="IPR003609">
    <property type="entry name" value="Pan_app"/>
</dbReference>
<dbReference type="SUPFAM" id="SSF49870">
    <property type="entry name" value="Osmotin, thaumatin-like protein"/>
    <property type="match status" value="1"/>
</dbReference>
<dbReference type="PANTHER" id="PTHR31737">
    <property type="entry name" value="PROTEIN TOS1"/>
    <property type="match status" value="1"/>
</dbReference>
<dbReference type="AlphaFoldDB" id="A0A6G0XBV6"/>
<evidence type="ECO:0000259" key="2">
    <source>
        <dbReference type="Pfam" id="PF14295"/>
    </source>
</evidence>
<dbReference type="EMBL" id="VJMJ01000084">
    <property type="protein sequence ID" value="KAF0737445.1"/>
    <property type="molecule type" value="Genomic_DNA"/>
</dbReference>
<name>A0A6G0XBV6_9STRA</name>
<dbReference type="Proteomes" id="UP000481153">
    <property type="component" value="Unassembled WGS sequence"/>
</dbReference>
<dbReference type="PROSITE" id="PS51367">
    <property type="entry name" value="THAUMATIN_2"/>
    <property type="match status" value="1"/>
</dbReference>
<dbReference type="PANTHER" id="PTHR31737:SF2">
    <property type="entry name" value="PROTEIN TOS1"/>
    <property type="match status" value="1"/>
</dbReference>
<evidence type="ECO:0000313" key="4">
    <source>
        <dbReference type="Proteomes" id="UP000481153"/>
    </source>
</evidence>
<dbReference type="Pfam" id="PF14295">
    <property type="entry name" value="PAN_4"/>
    <property type="match status" value="1"/>
</dbReference>
<organism evidence="3 4">
    <name type="scientific">Aphanomyces euteiches</name>
    <dbReference type="NCBI Taxonomy" id="100861"/>
    <lineage>
        <taxon>Eukaryota</taxon>
        <taxon>Sar</taxon>
        <taxon>Stramenopiles</taxon>
        <taxon>Oomycota</taxon>
        <taxon>Saprolegniomycetes</taxon>
        <taxon>Saprolegniales</taxon>
        <taxon>Verrucalvaceae</taxon>
        <taxon>Aphanomyces</taxon>
    </lineage>
</organism>